<accession>A0A8I3AX76</accession>
<reference evidence="2" key="1">
    <citation type="journal article" date="2021" name="Mol. Plant Pathol.">
        <title>A 20-kb lineage-specific genomic region tames virulence in pathogenic amphidiploid Verticillium longisporum.</title>
        <authorList>
            <person name="Harting R."/>
            <person name="Starke J."/>
            <person name="Kusch H."/>
            <person name="Poggeler S."/>
            <person name="Maurus I."/>
            <person name="Schluter R."/>
            <person name="Landesfeind M."/>
            <person name="Bulla I."/>
            <person name="Nowrousian M."/>
            <person name="de Jonge R."/>
            <person name="Stahlhut G."/>
            <person name="Hoff K.J."/>
            <person name="Asshauer K.P."/>
            <person name="Thurmer A."/>
            <person name="Stanke M."/>
            <person name="Daniel R."/>
            <person name="Morgenstern B."/>
            <person name="Thomma B.P.H.J."/>
            <person name="Kronstad J.W."/>
            <person name="Braus-Stromeyer S.A."/>
            <person name="Braus G.H."/>
        </authorList>
    </citation>
    <scope>NUCLEOTIDE SEQUENCE</scope>
    <source>
        <strain evidence="2">Vl32</strain>
    </source>
</reference>
<sequence>MENESSSQAPALDSLIESRNLNSSTLVTFTFSTSPPHLIFKSSRHSGYTEHRSLDPSPSHLSRSIRRNCSIPHDCASLTQLPLHQSRPRVLHCSHRIQSIPRPLS</sequence>
<dbReference type="EMBL" id="JAEMWZ010000014">
    <property type="protein sequence ID" value="KAG7142728.1"/>
    <property type="molecule type" value="Genomic_DNA"/>
</dbReference>
<feature type="region of interest" description="Disordered" evidence="1">
    <location>
        <begin position="42"/>
        <end position="62"/>
    </location>
</feature>
<dbReference type="AlphaFoldDB" id="A0A8I3AX76"/>
<dbReference type="Proteomes" id="UP000689129">
    <property type="component" value="Unassembled WGS sequence"/>
</dbReference>
<proteinExistence type="predicted"/>
<name>A0A8I3AX76_VERLO</name>
<organism evidence="2 3">
    <name type="scientific">Verticillium longisporum</name>
    <name type="common">Verticillium dahliae var. longisporum</name>
    <dbReference type="NCBI Taxonomy" id="100787"/>
    <lineage>
        <taxon>Eukaryota</taxon>
        <taxon>Fungi</taxon>
        <taxon>Dikarya</taxon>
        <taxon>Ascomycota</taxon>
        <taxon>Pezizomycotina</taxon>
        <taxon>Sordariomycetes</taxon>
        <taxon>Hypocreomycetidae</taxon>
        <taxon>Glomerellales</taxon>
        <taxon>Plectosphaerellaceae</taxon>
        <taxon>Verticillium</taxon>
    </lineage>
</organism>
<comment type="caution">
    <text evidence="2">The sequence shown here is derived from an EMBL/GenBank/DDBJ whole genome shotgun (WGS) entry which is preliminary data.</text>
</comment>
<protein>
    <submittedName>
        <fullName evidence="2">Uncharacterized protein</fullName>
    </submittedName>
</protein>
<evidence type="ECO:0000313" key="2">
    <source>
        <dbReference type="EMBL" id="KAG7142728.1"/>
    </source>
</evidence>
<evidence type="ECO:0000313" key="3">
    <source>
        <dbReference type="Proteomes" id="UP000689129"/>
    </source>
</evidence>
<evidence type="ECO:0000256" key="1">
    <source>
        <dbReference type="SAM" id="MobiDB-lite"/>
    </source>
</evidence>
<gene>
    <name evidence="2" type="ORF">HYQ45_000953</name>
</gene>